<gene>
    <name evidence="3" type="ORF">RG47T_0966</name>
</gene>
<evidence type="ECO:0000256" key="1">
    <source>
        <dbReference type="SAM" id="SignalP"/>
    </source>
</evidence>
<accession>A0A1Q5ZUT0</accession>
<dbReference type="Pfam" id="PF10988">
    <property type="entry name" value="DUF2807"/>
    <property type="match status" value="1"/>
</dbReference>
<dbReference type="RefSeq" id="WP_074488347.1">
    <property type="nucleotide sequence ID" value="NZ_FPAM01000001.1"/>
</dbReference>
<reference evidence="3 4" key="1">
    <citation type="submission" date="2016-11" db="EMBL/GenBank/DDBJ databases">
        <title>Whole Genome Sequencing of Mucilaginibacter polytrichastri RG4-7(T) isolated from the moss sample.</title>
        <authorList>
            <person name="Li Y."/>
        </authorList>
    </citation>
    <scope>NUCLEOTIDE SEQUENCE [LARGE SCALE GENOMIC DNA]</scope>
    <source>
        <strain evidence="3 4">RG4-7</strain>
    </source>
</reference>
<dbReference type="InterPro" id="IPR021255">
    <property type="entry name" value="DUF2807"/>
</dbReference>
<feature type="signal peptide" evidence="1">
    <location>
        <begin position="1"/>
        <end position="24"/>
    </location>
</feature>
<keyword evidence="1" id="KW-0732">Signal</keyword>
<dbReference type="OrthoDB" id="796727at2"/>
<name>A0A1Q5ZUT0_9SPHI</name>
<protein>
    <recommendedName>
        <fullName evidence="2">Putative auto-transporter adhesin head GIN domain-containing protein</fullName>
    </recommendedName>
</protein>
<keyword evidence="4" id="KW-1185">Reference proteome</keyword>
<dbReference type="AlphaFoldDB" id="A0A1Q5ZUT0"/>
<dbReference type="Proteomes" id="UP000186720">
    <property type="component" value="Unassembled WGS sequence"/>
</dbReference>
<sequence length="199" mass="21465">MKTQILTIATVLSLALATSTNTFAANHSNNVSTVLTDVKHISKIEVRGNVELYVSDGATDNVKVYDKYYSESALVQNQNGVLRISSYKNEKLVVWVTAAELQSISAYDNASIKSFGKLSGINLDVNLYNHAAANLNMEAYSANINVNDQATANLTGTVNDFNLKYNQSATVNSANLVATNLSRKVSYDGFAKAEQVAGL</sequence>
<evidence type="ECO:0000313" key="4">
    <source>
        <dbReference type="Proteomes" id="UP000186720"/>
    </source>
</evidence>
<proteinExistence type="predicted"/>
<dbReference type="Gene3D" id="2.160.20.120">
    <property type="match status" value="1"/>
</dbReference>
<feature type="domain" description="Putative auto-transporter adhesin head GIN" evidence="2">
    <location>
        <begin position="42"/>
        <end position="189"/>
    </location>
</feature>
<feature type="chain" id="PRO_5010337644" description="Putative auto-transporter adhesin head GIN domain-containing protein" evidence="1">
    <location>
        <begin position="25"/>
        <end position="199"/>
    </location>
</feature>
<comment type="caution">
    <text evidence="3">The sequence shown here is derived from an EMBL/GenBank/DDBJ whole genome shotgun (WGS) entry which is preliminary data.</text>
</comment>
<evidence type="ECO:0000313" key="3">
    <source>
        <dbReference type="EMBL" id="OKS85520.1"/>
    </source>
</evidence>
<evidence type="ECO:0000259" key="2">
    <source>
        <dbReference type="Pfam" id="PF10988"/>
    </source>
</evidence>
<dbReference type="EMBL" id="MPPL01000001">
    <property type="protein sequence ID" value="OKS85520.1"/>
    <property type="molecule type" value="Genomic_DNA"/>
</dbReference>
<dbReference type="STRING" id="1302689.RG47T_0966"/>
<organism evidence="3 4">
    <name type="scientific">Mucilaginibacter polytrichastri</name>
    <dbReference type="NCBI Taxonomy" id="1302689"/>
    <lineage>
        <taxon>Bacteria</taxon>
        <taxon>Pseudomonadati</taxon>
        <taxon>Bacteroidota</taxon>
        <taxon>Sphingobacteriia</taxon>
        <taxon>Sphingobacteriales</taxon>
        <taxon>Sphingobacteriaceae</taxon>
        <taxon>Mucilaginibacter</taxon>
    </lineage>
</organism>